<dbReference type="InterPro" id="IPR015421">
    <property type="entry name" value="PyrdxlP-dep_Trfase_major"/>
</dbReference>
<keyword evidence="7" id="KW-0808">Transferase</keyword>
<evidence type="ECO:0000313" key="7">
    <source>
        <dbReference type="EMBL" id="QQB16071.1"/>
    </source>
</evidence>
<name>A0A7T4DL77_9MICO</name>
<organism evidence="7 8">
    <name type="scientific">Brevibacterium casei</name>
    <dbReference type="NCBI Taxonomy" id="33889"/>
    <lineage>
        <taxon>Bacteria</taxon>
        <taxon>Bacillati</taxon>
        <taxon>Actinomycetota</taxon>
        <taxon>Actinomycetes</taxon>
        <taxon>Micrococcales</taxon>
        <taxon>Brevibacteriaceae</taxon>
        <taxon>Brevibacterium</taxon>
    </lineage>
</organism>
<dbReference type="InterPro" id="IPR051798">
    <property type="entry name" value="Class-II_PLP-Dep_Aminotrans"/>
</dbReference>
<comment type="similarity">
    <text evidence="5">Belongs to the class-II pyridoxal-phosphate-dependent aminotransferase family. MalY/PatB cystathionine beta-lyase subfamily.</text>
</comment>
<sequence length="387" mass="41164">MDDLDAITEESLVAKGGRKWSSFPGSLGAFIAEMDFGVAPVIRQALTEIDARDLYGYAPTSLVSDLRSATSAFCADRYGWQFPASHVHLASDVLAAFIGVLEHLTPAGTPIVLPTPAYMPFFDVAAVTGRELIEVPMLRTETDWQVDLDAVAAALTPGATLVLCNPHNPIGKVYSAQEMQAIAEVVEAAGARVFSDEIHAPLVYDPAHHVPYASLSAVTAGHTATATAASKAFNIPGLKCAQLILTNPHDRETWARKGHFVSGAAANPGILATTAAYSQGGDWLAEITAYLKGNRDVLTDLLTSELPNAAYIPPDGTYLAWLDLRGYGFDSGLSAHFNEAAKVAVTEGRLCGKVGAGHVRINFALPRPLLEEAVRRLVAAVRRGPHD</sequence>
<dbReference type="GO" id="GO:0030170">
    <property type="term" value="F:pyridoxal phosphate binding"/>
    <property type="evidence" value="ECO:0007669"/>
    <property type="project" value="InterPro"/>
</dbReference>
<gene>
    <name evidence="7" type="ORF">I6H47_08750</name>
</gene>
<evidence type="ECO:0000256" key="1">
    <source>
        <dbReference type="ARBA" id="ARBA00001933"/>
    </source>
</evidence>
<reference evidence="7 8" key="1">
    <citation type="submission" date="2020-12" db="EMBL/GenBank/DDBJ databases">
        <title>FDA dAtabase for Regulatory Grade micrObial Sequences (FDA-ARGOS): Supporting development and validation of Infectious Disease Dx tests.</title>
        <authorList>
            <person name="Sproer C."/>
            <person name="Gronow S."/>
            <person name="Severitt S."/>
            <person name="Schroder I."/>
            <person name="Tallon L."/>
            <person name="Sadzewicz L."/>
            <person name="Zhao X."/>
            <person name="Boylan J."/>
            <person name="Ott S."/>
            <person name="Bowen H."/>
            <person name="Vavikolanu K."/>
            <person name="Mehta A."/>
            <person name="Aluvathingal J."/>
            <person name="Nadendla S."/>
            <person name="Lowell S."/>
            <person name="Myers T."/>
            <person name="Yan Y."/>
            <person name="Sichtig H."/>
        </authorList>
    </citation>
    <scope>NUCLEOTIDE SEQUENCE [LARGE SCALE GENOMIC DNA]</scope>
    <source>
        <strain evidence="7 8">FDAARGOS_990</strain>
    </source>
</reference>
<dbReference type="EMBL" id="CP065989">
    <property type="protein sequence ID" value="QQB16071.1"/>
    <property type="molecule type" value="Genomic_DNA"/>
</dbReference>
<dbReference type="AlphaFoldDB" id="A0A7T4DL77"/>
<keyword evidence="7" id="KW-0032">Aminotransferase</keyword>
<evidence type="ECO:0000256" key="4">
    <source>
        <dbReference type="ARBA" id="ARBA00023239"/>
    </source>
</evidence>
<dbReference type="EC" id="4.4.1.13" evidence="2"/>
<feature type="domain" description="Aminotransferase class I/classII large" evidence="6">
    <location>
        <begin position="33"/>
        <end position="377"/>
    </location>
</feature>
<dbReference type="PANTHER" id="PTHR43525">
    <property type="entry name" value="PROTEIN MALY"/>
    <property type="match status" value="1"/>
</dbReference>
<dbReference type="InterPro" id="IPR004839">
    <property type="entry name" value="Aminotransferase_I/II_large"/>
</dbReference>
<proteinExistence type="inferred from homology"/>
<dbReference type="Proteomes" id="UP000595374">
    <property type="component" value="Chromosome"/>
</dbReference>
<protein>
    <recommendedName>
        <fullName evidence="2">cysteine-S-conjugate beta-lyase</fullName>
        <ecNumber evidence="2">4.4.1.13</ecNumber>
    </recommendedName>
</protein>
<dbReference type="Pfam" id="PF00155">
    <property type="entry name" value="Aminotran_1_2"/>
    <property type="match status" value="1"/>
</dbReference>
<accession>A0A7T4DL77</accession>
<evidence type="ECO:0000256" key="3">
    <source>
        <dbReference type="ARBA" id="ARBA00022898"/>
    </source>
</evidence>
<evidence type="ECO:0000259" key="6">
    <source>
        <dbReference type="Pfam" id="PF00155"/>
    </source>
</evidence>
<keyword evidence="4" id="KW-0456">Lyase</keyword>
<dbReference type="InterPro" id="IPR015424">
    <property type="entry name" value="PyrdxlP-dep_Trfase"/>
</dbReference>
<dbReference type="Gene3D" id="3.40.640.10">
    <property type="entry name" value="Type I PLP-dependent aspartate aminotransferase-like (Major domain)"/>
    <property type="match status" value="1"/>
</dbReference>
<evidence type="ECO:0000256" key="2">
    <source>
        <dbReference type="ARBA" id="ARBA00012224"/>
    </source>
</evidence>
<dbReference type="Gene3D" id="3.90.1150.10">
    <property type="entry name" value="Aspartate Aminotransferase, domain 1"/>
    <property type="match status" value="1"/>
</dbReference>
<dbReference type="SUPFAM" id="SSF53383">
    <property type="entry name" value="PLP-dependent transferases"/>
    <property type="match status" value="1"/>
</dbReference>
<keyword evidence="3" id="KW-0663">Pyridoxal phosphate</keyword>
<dbReference type="GO" id="GO:0047804">
    <property type="term" value="F:cysteine-S-conjugate beta-lyase activity"/>
    <property type="evidence" value="ECO:0007669"/>
    <property type="project" value="UniProtKB-EC"/>
</dbReference>
<dbReference type="PANTHER" id="PTHR43525:SF2">
    <property type="entry name" value="CYSTATHIONINE BETA-LYASE-RELATED"/>
    <property type="match status" value="1"/>
</dbReference>
<dbReference type="GO" id="GO:0008483">
    <property type="term" value="F:transaminase activity"/>
    <property type="evidence" value="ECO:0007669"/>
    <property type="project" value="UniProtKB-KW"/>
</dbReference>
<dbReference type="CDD" id="cd00609">
    <property type="entry name" value="AAT_like"/>
    <property type="match status" value="1"/>
</dbReference>
<evidence type="ECO:0000313" key="8">
    <source>
        <dbReference type="Proteomes" id="UP000595374"/>
    </source>
</evidence>
<evidence type="ECO:0000256" key="5">
    <source>
        <dbReference type="ARBA" id="ARBA00037974"/>
    </source>
</evidence>
<dbReference type="InterPro" id="IPR015422">
    <property type="entry name" value="PyrdxlP-dep_Trfase_small"/>
</dbReference>
<comment type="cofactor">
    <cofactor evidence="1">
        <name>pyridoxal 5'-phosphate</name>
        <dbReference type="ChEBI" id="CHEBI:597326"/>
    </cofactor>
</comment>